<keyword evidence="2" id="KW-1185">Reference proteome</keyword>
<evidence type="ECO:0000313" key="2">
    <source>
        <dbReference type="Proteomes" id="UP000031572"/>
    </source>
</evidence>
<dbReference type="EMBL" id="JWJG01000028">
    <property type="protein sequence ID" value="KIF79851.1"/>
    <property type="molecule type" value="Genomic_DNA"/>
</dbReference>
<comment type="caution">
    <text evidence="1">The sequence shown here is derived from an EMBL/GenBank/DDBJ whole genome shotgun (WGS) entry which is preliminary data.</text>
</comment>
<gene>
    <name evidence="1" type="ORF">TSA66_01810</name>
</gene>
<evidence type="ECO:0000313" key="1">
    <source>
        <dbReference type="EMBL" id="KIF79851.1"/>
    </source>
</evidence>
<reference evidence="1 2" key="1">
    <citation type="submission" date="2014-12" db="EMBL/GenBank/DDBJ databases">
        <title>Denitrispirillum autotrophicum gen. nov., sp. nov., Denitrifying, Facultatively Autotrophic Bacteria Isolated from Rice Paddy Soil.</title>
        <authorList>
            <person name="Ishii S."/>
            <person name="Ashida N."/>
            <person name="Ohno H."/>
            <person name="Otsuka S."/>
            <person name="Yokota A."/>
            <person name="Senoo K."/>
        </authorList>
    </citation>
    <scope>NUCLEOTIDE SEQUENCE [LARGE SCALE GENOMIC DNA]</scope>
    <source>
        <strain evidence="1 2">TSA66</strain>
    </source>
</reference>
<dbReference type="OrthoDB" id="5459182at2"/>
<dbReference type="AlphaFoldDB" id="A0A0C2BP89"/>
<organism evidence="1 2">
    <name type="scientific">Noviherbaspirillum autotrophicum</name>
    <dbReference type="NCBI Taxonomy" id="709839"/>
    <lineage>
        <taxon>Bacteria</taxon>
        <taxon>Pseudomonadati</taxon>
        <taxon>Pseudomonadota</taxon>
        <taxon>Betaproteobacteria</taxon>
        <taxon>Burkholderiales</taxon>
        <taxon>Oxalobacteraceae</taxon>
        <taxon>Noviherbaspirillum</taxon>
    </lineage>
</organism>
<sequence length="75" mass="8314">MYKLKLTQIGDAVGIVLPPKALGMLKRRNGETIYVSEIEEGLLMLSAYDPALQDQIDAGREFIQDYGDTLTALLK</sequence>
<dbReference type="STRING" id="709839.TSA66_01810"/>
<dbReference type="Proteomes" id="UP000031572">
    <property type="component" value="Unassembled WGS sequence"/>
</dbReference>
<accession>A0A0C2BP89</accession>
<proteinExistence type="predicted"/>
<protein>
    <submittedName>
        <fullName evidence="1">Transcriptional regulator</fullName>
    </submittedName>
</protein>
<dbReference type="RefSeq" id="WP_040038763.1">
    <property type="nucleotide sequence ID" value="NZ_JWJG01000028.1"/>
</dbReference>
<name>A0A0C2BP89_9BURK</name>